<dbReference type="RefSeq" id="WP_253765771.1">
    <property type="nucleotide sequence ID" value="NZ_JAMTCK010000001.1"/>
</dbReference>
<sequence>MAVRLDEDVVIRPAGPADLDRVLLAHRAAFADEAVVTWAMPTTAADQERVTSLYRASLTAALHDDEVLLAQRRDGTVVGLSVWLVLPSAERVRREAAELAELAAREPDLGLRRAVTVMTLVADRHPDTPHLYLSAMAVLPDGRGRGVGGAMLRHRLARADAEAQPSYLEASTARSAALYARHGFRSHGAPVVLPDAGPRLLPMWREPGAGAT</sequence>
<evidence type="ECO:0000313" key="2">
    <source>
        <dbReference type="EMBL" id="MCP2163278.1"/>
    </source>
</evidence>
<organism evidence="2 3">
    <name type="scientific">Goodfellowiella coeruleoviolacea</name>
    <dbReference type="NCBI Taxonomy" id="334858"/>
    <lineage>
        <taxon>Bacteria</taxon>
        <taxon>Bacillati</taxon>
        <taxon>Actinomycetota</taxon>
        <taxon>Actinomycetes</taxon>
        <taxon>Pseudonocardiales</taxon>
        <taxon>Pseudonocardiaceae</taxon>
        <taxon>Goodfellowiella</taxon>
    </lineage>
</organism>
<accession>A0AAE3G8L3</accession>
<dbReference type="CDD" id="cd04301">
    <property type="entry name" value="NAT_SF"/>
    <property type="match status" value="1"/>
</dbReference>
<dbReference type="PANTHER" id="PTHR42791">
    <property type="entry name" value="GNAT FAMILY ACETYLTRANSFERASE"/>
    <property type="match status" value="1"/>
</dbReference>
<proteinExistence type="predicted"/>
<evidence type="ECO:0000259" key="1">
    <source>
        <dbReference type="PROSITE" id="PS51186"/>
    </source>
</evidence>
<keyword evidence="3" id="KW-1185">Reference proteome</keyword>
<dbReference type="GO" id="GO:0016747">
    <property type="term" value="F:acyltransferase activity, transferring groups other than amino-acyl groups"/>
    <property type="evidence" value="ECO:0007669"/>
    <property type="project" value="InterPro"/>
</dbReference>
<dbReference type="GO" id="GO:0005840">
    <property type="term" value="C:ribosome"/>
    <property type="evidence" value="ECO:0007669"/>
    <property type="project" value="UniProtKB-KW"/>
</dbReference>
<comment type="caution">
    <text evidence="2">The sequence shown here is derived from an EMBL/GenBank/DDBJ whole genome shotgun (WGS) entry which is preliminary data.</text>
</comment>
<dbReference type="InterPro" id="IPR016181">
    <property type="entry name" value="Acyl_CoA_acyltransferase"/>
</dbReference>
<dbReference type="Gene3D" id="3.40.630.30">
    <property type="match status" value="1"/>
</dbReference>
<gene>
    <name evidence="2" type="ORF">LX83_000118</name>
</gene>
<dbReference type="InterPro" id="IPR000182">
    <property type="entry name" value="GNAT_dom"/>
</dbReference>
<dbReference type="Pfam" id="PF13508">
    <property type="entry name" value="Acetyltransf_7"/>
    <property type="match status" value="1"/>
</dbReference>
<dbReference type="Proteomes" id="UP001206128">
    <property type="component" value="Unassembled WGS sequence"/>
</dbReference>
<reference evidence="2" key="1">
    <citation type="submission" date="2022-06" db="EMBL/GenBank/DDBJ databases">
        <title>Genomic Encyclopedia of Archaeal and Bacterial Type Strains, Phase II (KMG-II): from individual species to whole genera.</title>
        <authorList>
            <person name="Goeker M."/>
        </authorList>
    </citation>
    <scope>NUCLEOTIDE SEQUENCE</scope>
    <source>
        <strain evidence="2">DSM 43935</strain>
    </source>
</reference>
<name>A0AAE3G8L3_9PSEU</name>
<dbReference type="SUPFAM" id="SSF55729">
    <property type="entry name" value="Acyl-CoA N-acyltransferases (Nat)"/>
    <property type="match status" value="1"/>
</dbReference>
<dbReference type="EMBL" id="JAMTCK010000001">
    <property type="protein sequence ID" value="MCP2163278.1"/>
    <property type="molecule type" value="Genomic_DNA"/>
</dbReference>
<keyword evidence="2" id="KW-0689">Ribosomal protein</keyword>
<dbReference type="AlphaFoldDB" id="A0AAE3G8L3"/>
<evidence type="ECO:0000313" key="3">
    <source>
        <dbReference type="Proteomes" id="UP001206128"/>
    </source>
</evidence>
<keyword evidence="2" id="KW-0687">Ribonucleoprotein</keyword>
<dbReference type="InterPro" id="IPR052523">
    <property type="entry name" value="Trichothecene_AcTrans"/>
</dbReference>
<dbReference type="PROSITE" id="PS51186">
    <property type="entry name" value="GNAT"/>
    <property type="match status" value="1"/>
</dbReference>
<dbReference type="PANTHER" id="PTHR42791:SF1">
    <property type="entry name" value="N-ACETYLTRANSFERASE DOMAIN-CONTAINING PROTEIN"/>
    <property type="match status" value="1"/>
</dbReference>
<protein>
    <submittedName>
        <fullName evidence="2">Ribosomal protein S18 acetylase RimI</fullName>
    </submittedName>
</protein>
<feature type="domain" description="N-acetyltransferase" evidence="1">
    <location>
        <begin position="9"/>
        <end position="208"/>
    </location>
</feature>